<evidence type="ECO:0000313" key="4">
    <source>
        <dbReference type="EMBL" id="QGJ93019.1"/>
    </source>
</evidence>
<feature type="domain" description="HNH nuclease" evidence="3">
    <location>
        <begin position="66"/>
        <end position="109"/>
    </location>
</feature>
<dbReference type="GeneID" id="77951939"/>
<dbReference type="Pfam" id="PF07463">
    <property type="entry name" value="NUMOD4"/>
    <property type="match status" value="1"/>
</dbReference>
<dbReference type="RefSeq" id="YP_010675614.1">
    <property type="nucleotide sequence ID" value="NC_071005.1"/>
</dbReference>
<dbReference type="KEGG" id="vg:77951939"/>
<reference evidence="4 5" key="1">
    <citation type="submission" date="2019-10" db="EMBL/GenBank/DDBJ databases">
        <authorList>
            <person name="Zack K.M."/>
            <person name="Garlena R.A."/>
            <person name="Russell D.A."/>
            <person name="Pope W.H."/>
            <person name="Jacobs-Sera D."/>
            <person name="Hatfull G.F."/>
        </authorList>
    </citation>
    <scope>NUCLEOTIDE SEQUENCE [LARGE SCALE GENOMIC DNA]</scope>
</reference>
<evidence type="ECO:0000259" key="3">
    <source>
        <dbReference type="Pfam" id="PF13392"/>
    </source>
</evidence>
<dbReference type="GO" id="GO:0016788">
    <property type="term" value="F:hydrolase activity, acting on ester bonds"/>
    <property type="evidence" value="ECO:0007669"/>
    <property type="project" value="InterPro"/>
</dbReference>
<proteinExistence type="predicted"/>
<accession>A0A649VLV4</accession>
<organism evidence="4 5">
    <name type="scientific">Gordonia phage Chidiebere</name>
    <dbReference type="NCBI Taxonomy" id="2656530"/>
    <lineage>
        <taxon>Viruses</taxon>
        <taxon>Duplodnaviria</taxon>
        <taxon>Heunggongvirae</taxon>
        <taxon>Uroviricota</taxon>
        <taxon>Caudoviricetes</taxon>
        <taxon>Chidieberevirus</taxon>
        <taxon>Chidieberevirus chidiebere</taxon>
    </lineage>
</organism>
<dbReference type="InterPro" id="IPR044925">
    <property type="entry name" value="His-Me_finger_sf"/>
</dbReference>
<gene>
    <name evidence="4" type="primary">96</name>
    <name evidence="4" type="ORF">PBI_CHIDIEBERE_96</name>
</gene>
<evidence type="ECO:0000256" key="1">
    <source>
        <dbReference type="SAM" id="MobiDB-lite"/>
    </source>
</evidence>
<keyword evidence="4" id="KW-0255">Endonuclease</keyword>
<name>A0A649VLV4_9CAUD</name>
<keyword evidence="5" id="KW-1185">Reference proteome</keyword>
<feature type="region of interest" description="Disordered" evidence="1">
    <location>
        <begin position="99"/>
        <end position="145"/>
    </location>
</feature>
<dbReference type="EMBL" id="MN586022">
    <property type="protein sequence ID" value="QGJ93019.1"/>
    <property type="molecule type" value="Genomic_DNA"/>
</dbReference>
<sequence>MERWKPIPGFPNYEASSRGRIRSLPHSVTKSDGITYNQQGRVLSMGNGKYPRVRISDDTGKWEAQRVHHLVCLAFHGPRPPGLEACHADDDGWNNTPSNLSWGTPSKNGHDKVRNGRHHYARRDRCSKGHEYTPENVIQRPNGARGCRTCDRAYKRAYKARKRARDDDTERR</sequence>
<keyword evidence="4" id="KW-0540">Nuclease</keyword>
<dbReference type="Gene3D" id="3.90.75.20">
    <property type="match status" value="1"/>
</dbReference>
<protein>
    <submittedName>
        <fullName evidence="4">HNH endonuclease</fullName>
    </submittedName>
</protein>
<dbReference type="InterPro" id="IPR003615">
    <property type="entry name" value="HNH_nuc"/>
</dbReference>
<feature type="domain" description="NUMOD4" evidence="2">
    <location>
        <begin position="2"/>
        <end position="55"/>
    </location>
</feature>
<dbReference type="InterPro" id="IPR010902">
    <property type="entry name" value="NUMOD4"/>
</dbReference>
<dbReference type="Pfam" id="PF13392">
    <property type="entry name" value="HNH_3"/>
    <property type="match status" value="1"/>
</dbReference>
<evidence type="ECO:0000259" key="2">
    <source>
        <dbReference type="Pfam" id="PF07463"/>
    </source>
</evidence>
<feature type="compositionally biased region" description="Basic and acidic residues" evidence="1">
    <location>
        <begin position="123"/>
        <end position="133"/>
    </location>
</feature>
<evidence type="ECO:0000313" key="5">
    <source>
        <dbReference type="Proteomes" id="UP000423645"/>
    </source>
</evidence>
<keyword evidence="4" id="KW-0378">Hydrolase</keyword>
<dbReference type="SUPFAM" id="SSF54060">
    <property type="entry name" value="His-Me finger endonucleases"/>
    <property type="match status" value="1"/>
</dbReference>
<dbReference type="Proteomes" id="UP000423645">
    <property type="component" value="Segment"/>
</dbReference>
<dbReference type="GO" id="GO:0004519">
    <property type="term" value="F:endonuclease activity"/>
    <property type="evidence" value="ECO:0007669"/>
    <property type="project" value="UniProtKB-KW"/>
</dbReference>